<gene>
    <name evidence="2" type="ORF">ACFP7A_09270</name>
</gene>
<keyword evidence="3" id="KW-1185">Reference proteome</keyword>
<dbReference type="EMBL" id="JBHSTQ010000008">
    <property type="protein sequence ID" value="MFC6386794.1"/>
    <property type="molecule type" value="Genomic_DNA"/>
</dbReference>
<evidence type="ECO:0008006" key="4">
    <source>
        <dbReference type="Google" id="ProtNLM"/>
    </source>
</evidence>
<evidence type="ECO:0000256" key="1">
    <source>
        <dbReference type="SAM" id="Phobius"/>
    </source>
</evidence>
<accession>A0ABW1WHU2</accession>
<sequence>MSETKDQNHEESANGKSSVKWVFWLLLAKIVFILLLAGAAIWIIYTVHEENSNNKVGVHFDHVLGSGYSSDGKIFWMGNRSKLFIYHDQTWRSEPLKGSHEVVNLIPVQQGFIRVDKEGLEWRTLQQKHLRNQSLSDSNGFWGASYSNQRVYHLQQSGSKWTLKYSDDGKRWINQPIRNVRGKVQMIAAAPKDKNQLAIGTSEGLFVSDDHGLHFHHFLKGHSITALAYGYSTQPSLLAGSAGDETSLFQVLPNQKKTINLDMGTVESDRLTQIVQNPVKPEEAVVLTLHGDLYLTENAGQNWTILAKKGHALNGK</sequence>
<keyword evidence="1" id="KW-0812">Transmembrane</keyword>
<organism evidence="2 3">
    <name type="scientific">Sporolactobacillus kofuensis</name>
    <dbReference type="NCBI Taxonomy" id="269672"/>
    <lineage>
        <taxon>Bacteria</taxon>
        <taxon>Bacillati</taxon>
        <taxon>Bacillota</taxon>
        <taxon>Bacilli</taxon>
        <taxon>Bacillales</taxon>
        <taxon>Sporolactobacillaceae</taxon>
        <taxon>Sporolactobacillus</taxon>
    </lineage>
</organism>
<evidence type="ECO:0000313" key="3">
    <source>
        <dbReference type="Proteomes" id="UP001596267"/>
    </source>
</evidence>
<keyword evidence="1" id="KW-1133">Transmembrane helix</keyword>
<name>A0ABW1WHU2_9BACL</name>
<dbReference type="RefSeq" id="WP_253054681.1">
    <property type="nucleotide sequence ID" value="NZ_JAMXWN010000008.1"/>
</dbReference>
<dbReference type="Proteomes" id="UP001596267">
    <property type="component" value="Unassembled WGS sequence"/>
</dbReference>
<reference evidence="3" key="1">
    <citation type="journal article" date="2019" name="Int. J. Syst. Evol. Microbiol.">
        <title>The Global Catalogue of Microorganisms (GCM) 10K type strain sequencing project: providing services to taxonomists for standard genome sequencing and annotation.</title>
        <authorList>
            <consortium name="The Broad Institute Genomics Platform"/>
            <consortium name="The Broad Institute Genome Sequencing Center for Infectious Disease"/>
            <person name="Wu L."/>
            <person name="Ma J."/>
        </authorList>
    </citation>
    <scope>NUCLEOTIDE SEQUENCE [LARGE SCALE GENOMIC DNA]</scope>
    <source>
        <strain evidence="3">CCUG 42001</strain>
    </source>
</reference>
<protein>
    <recommendedName>
        <fullName evidence="4">Glycosyl hydrolase</fullName>
    </recommendedName>
</protein>
<comment type="caution">
    <text evidence="2">The sequence shown here is derived from an EMBL/GenBank/DDBJ whole genome shotgun (WGS) entry which is preliminary data.</text>
</comment>
<dbReference type="SUPFAM" id="SSF110296">
    <property type="entry name" value="Oligoxyloglucan reducing end-specific cellobiohydrolase"/>
    <property type="match status" value="1"/>
</dbReference>
<evidence type="ECO:0000313" key="2">
    <source>
        <dbReference type="EMBL" id="MFC6386794.1"/>
    </source>
</evidence>
<proteinExistence type="predicted"/>
<feature type="transmembrane region" description="Helical" evidence="1">
    <location>
        <begin position="21"/>
        <end position="45"/>
    </location>
</feature>
<dbReference type="InterPro" id="IPR015943">
    <property type="entry name" value="WD40/YVTN_repeat-like_dom_sf"/>
</dbReference>
<keyword evidence="1" id="KW-0472">Membrane</keyword>
<dbReference type="Gene3D" id="2.130.10.10">
    <property type="entry name" value="YVTN repeat-like/Quinoprotein amine dehydrogenase"/>
    <property type="match status" value="1"/>
</dbReference>